<dbReference type="InterPro" id="IPR045006">
    <property type="entry name" value="CHLI-like"/>
</dbReference>
<dbReference type="PANTHER" id="PTHR32039:SF7">
    <property type="entry name" value="COMPETENCE PROTEIN COMM"/>
    <property type="match status" value="1"/>
</dbReference>
<dbReference type="Pfam" id="PF01078">
    <property type="entry name" value="Mg_chelatase"/>
    <property type="match status" value="1"/>
</dbReference>
<protein>
    <submittedName>
        <fullName evidence="6">YifB family Mg chelatase-like AAA ATPase</fullName>
    </submittedName>
</protein>
<dbReference type="Gene3D" id="3.40.50.300">
    <property type="entry name" value="P-loop containing nucleotide triphosphate hydrolases"/>
    <property type="match status" value="1"/>
</dbReference>
<dbReference type="NCBIfam" id="NF007365">
    <property type="entry name" value="PRK09862.1"/>
    <property type="match status" value="1"/>
</dbReference>
<feature type="region of interest" description="Disordered" evidence="3">
    <location>
        <begin position="265"/>
        <end position="290"/>
    </location>
</feature>
<reference evidence="6 7" key="1">
    <citation type="submission" date="2024-04" db="EMBL/GenBank/DDBJ databases">
        <title>Draft genome sequence of Sessilibacter corallicola NBRC 116591.</title>
        <authorList>
            <person name="Miyakawa T."/>
            <person name="Kusuya Y."/>
            <person name="Miura T."/>
        </authorList>
    </citation>
    <scope>NUCLEOTIDE SEQUENCE [LARGE SCALE GENOMIC DNA]</scope>
    <source>
        <strain evidence="6 7">KU-00831-HH</strain>
    </source>
</reference>
<keyword evidence="2" id="KW-0067">ATP-binding</keyword>
<dbReference type="Proteomes" id="UP001465153">
    <property type="component" value="Unassembled WGS sequence"/>
</dbReference>
<comment type="caution">
    <text evidence="6">The sequence shown here is derived from an EMBL/GenBank/DDBJ whole genome shotgun (WGS) entry which is preliminary data.</text>
</comment>
<accession>A0ABQ0A5T0</accession>
<dbReference type="EMBL" id="BAABWN010000002">
    <property type="protein sequence ID" value="GAA6166997.1"/>
    <property type="molecule type" value="Genomic_DNA"/>
</dbReference>
<dbReference type="SUPFAM" id="SSF54211">
    <property type="entry name" value="Ribosomal protein S5 domain 2-like"/>
    <property type="match status" value="1"/>
</dbReference>
<sequence length="507" mass="55097">MSLSVVKTRAQLGIEAPEVSVEVHISGGLPSLNIVGLPETAVRESKERVRSALINSHFEFPTRRITINLAPADLPKEGGRYDLPIALGILAASNQIPAESLNNIEFLGELALSGDIRPVKGVLPAAINCEQKQRTLYIPLENQTEAALVENLECFPFDNLLNVCAHLKGAIECPKAQVIAKPHGDDSSHNLNQLDLSDVKGQQQAKRALTIAAAGQHNLLYFGPPGTGKTLLAKRMPTILPRLTNAESLAVASVYSVAGTTRPAWGEPPIRSPHNTASTTAIVGGGTHPKPGEISLSHHGILFLDEFAEFPRSALEVLRDPLESGLIHISRANQQVAYPARFQLLAAMNPCPCGYLHSQRCRCTPDQIRRYRNKISGPILDRIDLQVAVGMINPSELKNMSGGETSEQVRAKVVAARDRQQTRQGCTNANLSSKQLDNICKLGNSESLLLERAIEKLGLSARAYHRTIKVARTIADLAQSEDIKKEHVMEALTYRQLEKQSANSQTG</sequence>
<evidence type="ECO:0000256" key="3">
    <source>
        <dbReference type="SAM" id="MobiDB-lite"/>
    </source>
</evidence>
<evidence type="ECO:0000259" key="4">
    <source>
        <dbReference type="Pfam" id="PF01078"/>
    </source>
</evidence>
<dbReference type="InterPro" id="IPR020568">
    <property type="entry name" value="Ribosomal_Su5_D2-typ_SF"/>
</dbReference>
<dbReference type="InterPro" id="IPR014721">
    <property type="entry name" value="Ribsml_uS5_D2-typ_fold_subgr"/>
</dbReference>
<proteinExistence type="predicted"/>
<keyword evidence="7" id="KW-1185">Reference proteome</keyword>
<evidence type="ECO:0000259" key="5">
    <source>
        <dbReference type="Pfam" id="PF13335"/>
    </source>
</evidence>
<evidence type="ECO:0000313" key="7">
    <source>
        <dbReference type="Proteomes" id="UP001465153"/>
    </source>
</evidence>
<evidence type="ECO:0000256" key="2">
    <source>
        <dbReference type="ARBA" id="ARBA00022840"/>
    </source>
</evidence>
<keyword evidence="1" id="KW-0547">Nucleotide-binding</keyword>
<dbReference type="InterPro" id="IPR000523">
    <property type="entry name" value="Mg_chelatse_chII-like_cat_dom"/>
</dbReference>
<dbReference type="PANTHER" id="PTHR32039">
    <property type="entry name" value="MAGNESIUM-CHELATASE SUBUNIT CHLI"/>
    <property type="match status" value="1"/>
</dbReference>
<dbReference type="InterPro" id="IPR025158">
    <property type="entry name" value="Mg_chelat-rel_C"/>
</dbReference>
<dbReference type="NCBIfam" id="TIGR00368">
    <property type="entry name" value="YifB family Mg chelatase-like AAA ATPase"/>
    <property type="match status" value="1"/>
</dbReference>
<feature type="domain" description="Mg chelatase-related protein C-terminal" evidence="5">
    <location>
        <begin position="403"/>
        <end position="495"/>
    </location>
</feature>
<dbReference type="Gene3D" id="3.30.230.10">
    <property type="match status" value="1"/>
</dbReference>
<dbReference type="InterPro" id="IPR027417">
    <property type="entry name" value="P-loop_NTPase"/>
</dbReference>
<gene>
    <name evidence="6" type="ORF">NBRC116591_08070</name>
</gene>
<dbReference type="InterPro" id="IPR001208">
    <property type="entry name" value="MCM_dom"/>
</dbReference>
<dbReference type="SUPFAM" id="SSF52540">
    <property type="entry name" value="P-loop containing nucleoside triphosphate hydrolases"/>
    <property type="match status" value="1"/>
</dbReference>
<organism evidence="6 7">
    <name type="scientific">Sessilibacter corallicola</name>
    <dbReference type="NCBI Taxonomy" id="2904075"/>
    <lineage>
        <taxon>Bacteria</taxon>
        <taxon>Pseudomonadati</taxon>
        <taxon>Pseudomonadota</taxon>
        <taxon>Gammaproteobacteria</taxon>
        <taxon>Cellvibrionales</taxon>
        <taxon>Cellvibrionaceae</taxon>
        <taxon>Sessilibacter</taxon>
    </lineage>
</organism>
<dbReference type="PRINTS" id="PR01657">
    <property type="entry name" value="MCMFAMILY"/>
</dbReference>
<dbReference type="Pfam" id="PF13335">
    <property type="entry name" value="Mg_chelatase_C"/>
    <property type="match status" value="1"/>
</dbReference>
<name>A0ABQ0A5T0_9GAMM</name>
<dbReference type="Pfam" id="PF13541">
    <property type="entry name" value="ChlI"/>
    <property type="match status" value="1"/>
</dbReference>
<evidence type="ECO:0000256" key="1">
    <source>
        <dbReference type="ARBA" id="ARBA00022741"/>
    </source>
</evidence>
<feature type="domain" description="Magnesium chelatase ChlI-like catalytic" evidence="4">
    <location>
        <begin position="195"/>
        <end position="394"/>
    </location>
</feature>
<dbReference type="InterPro" id="IPR004482">
    <property type="entry name" value="Mg_chelat-rel"/>
</dbReference>
<evidence type="ECO:0000313" key="6">
    <source>
        <dbReference type="EMBL" id="GAA6166997.1"/>
    </source>
</evidence>
<dbReference type="RefSeq" id="WP_353301762.1">
    <property type="nucleotide sequence ID" value="NZ_BAABWN010000002.1"/>
</dbReference>